<gene>
    <name evidence="1" type="ORF">ENL21_00275</name>
</gene>
<dbReference type="AlphaFoldDB" id="A0A7V5H1L6"/>
<feature type="non-terminal residue" evidence="1">
    <location>
        <position position="546"/>
    </location>
</feature>
<dbReference type="EMBL" id="DRTD01000020">
    <property type="protein sequence ID" value="HHE54189.1"/>
    <property type="molecule type" value="Genomic_DNA"/>
</dbReference>
<accession>A0A7V5H1L6</accession>
<dbReference type="Gene3D" id="2.60.120.200">
    <property type="match status" value="1"/>
</dbReference>
<dbReference type="Pfam" id="PF13385">
    <property type="entry name" value="Laminin_G_3"/>
    <property type="match status" value="1"/>
</dbReference>
<dbReference type="Proteomes" id="UP000886111">
    <property type="component" value="Unassembled WGS sequence"/>
</dbReference>
<dbReference type="InterPro" id="IPR013320">
    <property type="entry name" value="ConA-like_dom_sf"/>
</dbReference>
<reference evidence="1" key="1">
    <citation type="journal article" date="2020" name="mSystems">
        <title>Genome- and Community-Level Interaction Insights into Carbon Utilization and Element Cycling Functions of Hydrothermarchaeota in Hydrothermal Sediment.</title>
        <authorList>
            <person name="Zhou Z."/>
            <person name="Liu Y."/>
            <person name="Xu W."/>
            <person name="Pan J."/>
            <person name="Luo Z.H."/>
            <person name="Li M."/>
        </authorList>
    </citation>
    <scope>NUCLEOTIDE SEQUENCE [LARGE SCALE GENOMIC DNA]</scope>
    <source>
        <strain evidence="1">HyVt-76</strain>
    </source>
</reference>
<sequence length="546" mass="62794">MKSKIVFAFFIFIILDQSVTWANNKNIVFWWKFDENLEIKKSVIEKGNAPYFTTEALHGDKYSIEGLAKYVPGVSGAAIKFDGFSSFIEGVPELFTKDEEIIDDLSNEISVEAWVALGAYPWNWAPIISLGRFGITGFYFGINSRGCVGFHISDGTNIWHECNSPINEKTKVGLELKKWYHVVGTYSKKKGMAVYVNGQLQATYNNFTFDYGLVFSELEKGFRMGMNREKLAPTDPVRTWATFPSRYTLDGIVDEIKIYKKALSAEEVKKLYQGVAPENEPEFAPRKFPTVKSSHRFGANYTTLKYYPEWDALWPVGDQLDVVVQFDELPIKVMFWRGTRYSPCWVSENGKWMADQSRETGNNWFLSQGSSDLLPTGCIEHMSDTQCRSSRVAIIENNDARVVVNWRYLQMDVRFRQRDLPDHSGFGEWGNELYFIYPDGVGVRKVLPGRGGWQETIALNEPGTRPEDNLKLKAITLFNMNGQKKTYSWEDGYPQFDLPDANIQLVNLKSKFKPFLILRKGGGFEVFNLEVRPEYSHFPWWNHWPV</sequence>
<dbReference type="SUPFAM" id="SSF49899">
    <property type="entry name" value="Concanavalin A-like lectins/glucanases"/>
    <property type="match status" value="1"/>
</dbReference>
<organism evidence="1">
    <name type="scientific">Caldithrix abyssi</name>
    <dbReference type="NCBI Taxonomy" id="187145"/>
    <lineage>
        <taxon>Bacteria</taxon>
        <taxon>Pseudomonadati</taxon>
        <taxon>Calditrichota</taxon>
        <taxon>Calditrichia</taxon>
        <taxon>Calditrichales</taxon>
        <taxon>Calditrichaceae</taxon>
        <taxon>Caldithrix</taxon>
    </lineage>
</organism>
<name>A0A7V5H1L6_CALAY</name>
<protein>
    <submittedName>
        <fullName evidence="1">LamG domain-containing protein</fullName>
    </submittedName>
</protein>
<proteinExistence type="predicted"/>
<evidence type="ECO:0000313" key="1">
    <source>
        <dbReference type="EMBL" id="HHE54189.1"/>
    </source>
</evidence>
<comment type="caution">
    <text evidence="1">The sequence shown here is derived from an EMBL/GenBank/DDBJ whole genome shotgun (WGS) entry which is preliminary data.</text>
</comment>